<dbReference type="Gene3D" id="2.60.120.10">
    <property type="entry name" value="Jelly Rolls"/>
    <property type="match status" value="2"/>
</dbReference>
<sequence length="410" mass="44382">MTIATSSLVFQLSGTCNNYPWGKKGTQSLAARLCANTLGDKFEIDDDQFYSEMWFGDYPKFPARVLETGELLKDVLDRNKEKLLGKKVIENLDGQLPFLPKILSINKALPLQLHPKKELATKLHAENPEDFSDPNHKPEIAVALTKFELFSGFKPLPELESLFTLPPLTQFLPASTTTWTPTTLRETTRTILKSPPATIHQALTALSHLPASAFPKSAAHIPSLLPRLAAQHGLSDPAVLVALACTNFLVLGPGDAVFVPAGGVHAYLSGDIVECMARSDNVLNAGLCAAEERHDADVFADAMVTGYGEVAEDVRLWSGDSARSRSGMTVVYSPPMGEFDMLRAELGVGDGDEIVASEGPGVLIVTKGSGIMKADGRQFDLSEGFIFFVAPGVKLVWETVNGMEIHMAYV</sequence>
<dbReference type="PRINTS" id="PR00714">
    <property type="entry name" value="MAN6PISMRASE"/>
</dbReference>
<dbReference type="PIRSF" id="PIRSF001480">
    <property type="entry name" value="Mannose-6-phosphate_isomerase"/>
    <property type="match status" value="1"/>
</dbReference>
<evidence type="ECO:0000313" key="15">
    <source>
        <dbReference type="Proteomes" id="UP001244011"/>
    </source>
</evidence>
<feature type="binding site" evidence="12">
    <location>
        <position position="114"/>
    </location>
    <ligand>
        <name>Zn(2+)</name>
        <dbReference type="ChEBI" id="CHEBI:29105"/>
    </ligand>
</feature>
<dbReference type="PANTHER" id="PTHR10309:SF4">
    <property type="entry name" value="MANNOSE-6-PHOSPHATE ISOMERASE"/>
    <property type="match status" value="1"/>
</dbReference>
<dbReference type="InterPro" id="IPR046457">
    <property type="entry name" value="PMI_typeI_cat"/>
</dbReference>
<dbReference type="GO" id="GO:0005975">
    <property type="term" value="P:carbohydrate metabolic process"/>
    <property type="evidence" value="ECO:0007669"/>
    <property type="project" value="InterPro"/>
</dbReference>
<dbReference type="GO" id="GO:0004476">
    <property type="term" value="F:mannose-6-phosphate isomerase activity"/>
    <property type="evidence" value="ECO:0007669"/>
    <property type="project" value="UniProtKB-EC"/>
</dbReference>
<evidence type="ECO:0000259" key="13">
    <source>
        <dbReference type="Pfam" id="PF20511"/>
    </source>
</evidence>
<comment type="similarity">
    <text evidence="4">Belongs to the mannose-6-phosphate isomerase type 1 family.</text>
</comment>
<accession>A0AAJ0BZL8</accession>
<evidence type="ECO:0000256" key="10">
    <source>
        <dbReference type="ARBA" id="ARBA00029741"/>
    </source>
</evidence>
<evidence type="ECO:0000256" key="2">
    <source>
        <dbReference type="ARBA" id="ARBA00002564"/>
    </source>
</evidence>
<evidence type="ECO:0000256" key="7">
    <source>
        <dbReference type="ARBA" id="ARBA00022723"/>
    </source>
</evidence>
<dbReference type="GO" id="GO:0009298">
    <property type="term" value="P:GDP-mannose biosynthetic process"/>
    <property type="evidence" value="ECO:0007669"/>
    <property type="project" value="InterPro"/>
</dbReference>
<dbReference type="GeneID" id="85311058"/>
<reference evidence="14" key="1">
    <citation type="submission" date="2023-06" db="EMBL/GenBank/DDBJ databases">
        <title>Genome-scale phylogeny and comparative genomics of the fungal order Sordariales.</title>
        <authorList>
            <consortium name="Lawrence Berkeley National Laboratory"/>
            <person name="Hensen N."/>
            <person name="Bonometti L."/>
            <person name="Westerberg I."/>
            <person name="Brannstrom I.O."/>
            <person name="Guillou S."/>
            <person name="Cros-Aarteil S."/>
            <person name="Calhoun S."/>
            <person name="Haridas S."/>
            <person name="Kuo A."/>
            <person name="Mondo S."/>
            <person name="Pangilinan J."/>
            <person name="Riley R."/>
            <person name="Labutti K."/>
            <person name="Andreopoulos B."/>
            <person name="Lipzen A."/>
            <person name="Chen C."/>
            <person name="Yanf M."/>
            <person name="Daum C."/>
            <person name="Ng V."/>
            <person name="Clum A."/>
            <person name="Steindorff A."/>
            <person name="Ohm R."/>
            <person name="Martin F."/>
            <person name="Silar P."/>
            <person name="Natvig D."/>
            <person name="Lalanne C."/>
            <person name="Gautier V."/>
            <person name="Ament-Velasquez S.L."/>
            <person name="Kruys A."/>
            <person name="Hutchinson M.I."/>
            <person name="Powell A.J."/>
            <person name="Barry K."/>
            <person name="Miller A.N."/>
            <person name="Grigoriev I.V."/>
            <person name="Debuchy R."/>
            <person name="Gladieux P."/>
            <person name="Thoren M.H."/>
            <person name="Johannesson H."/>
        </authorList>
    </citation>
    <scope>NUCLEOTIDE SEQUENCE</scope>
    <source>
        <strain evidence="14">8032-3</strain>
    </source>
</reference>
<keyword evidence="9" id="KW-0413">Isomerase</keyword>
<keyword evidence="8 12" id="KW-0862">Zinc</keyword>
<dbReference type="EC" id="5.3.1.8" evidence="5"/>
<dbReference type="SUPFAM" id="SSF51182">
    <property type="entry name" value="RmlC-like cupins"/>
    <property type="match status" value="1"/>
</dbReference>
<dbReference type="InterPro" id="IPR011051">
    <property type="entry name" value="RmlC_Cupin_sf"/>
</dbReference>
<dbReference type="EMBL" id="MU839008">
    <property type="protein sequence ID" value="KAK1767435.1"/>
    <property type="molecule type" value="Genomic_DNA"/>
</dbReference>
<evidence type="ECO:0000256" key="9">
    <source>
        <dbReference type="ARBA" id="ARBA00023235"/>
    </source>
</evidence>
<feature type="binding site" evidence="12">
    <location>
        <position position="139"/>
    </location>
    <ligand>
        <name>Zn(2+)</name>
        <dbReference type="ChEBI" id="CHEBI:29105"/>
    </ligand>
</feature>
<evidence type="ECO:0000313" key="14">
    <source>
        <dbReference type="EMBL" id="KAK1767435.1"/>
    </source>
</evidence>
<evidence type="ECO:0000256" key="4">
    <source>
        <dbReference type="ARBA" id="ARBA00010772"/>
    </source>
</evidence>
<keyword evidence="7 12" id="KW-0479">Metal-binding</keyword>
<dbReference type="InterPro" id="IPR014710">
    <property type="entry name" value="RmlC-like_jellyroll"/>
</dbReference>
<dbReference type="AlphaFoldDB" id="A0AAJ0BZL8"/>
<dbReference type="NCBIfam" id="TIGR00218">
    <property type="entry name" value="manA"/>
    <property type="match status" value="1"/>
</dbReference>
<comment type="caution">
    <text evidence="14">The sequence shown here is derived from an EMBL/GenBank/DDBJ whole genome shotgun (WGS) entry which is preliminary data.</text>
</comment>
<dbReference type="Pfam" id="PF20511">
    <property type="entry name" value="PMI_typeI_cat"/>
    <property type="match status" value="1"/>
</dbReference>
<proteinExistence type="inferred from homology"/>
<feature type="binding site" evidence="12">
    <location>
        <position position="112"/>
    </location>
    <ligand>
        <name>Zn(2+)</name>
        <dbReference type="ChEBI" id="CHEBI:29105"/>
    </ligand>
</feature>
<comment type="function">
    <text evidence="2">Involved in the synthesis of the GDP-mannose and dolichol-phosphate-mannose required for a number of critical mannosyl transfer reactions.</text>
</comment>
<organism evidence="14 15">
    <name type="scientific">Phialemonium atrogriseum</name>
    <dbReference type="NCBI Taxonomy" id="1093897"/>
    <lineage>
        <taxon>Eukaryota</taxon>
        <taxon>Fungi</taxon>
        <taxon>Dikarya</taxon>
        <taxon>Ascomycota</taxon>
        <taxon>Pezizomycotina</taxon>
        <taxon>Sordariomycetes</taxon>
        <taxon>Sordariomycetidae</taxon>
        <taxon>Cephalothecales</taxon>
        <taxon>Cephalothecaceae</taxon>
        <taxon>Phialemonium</taxon>
    </lineage>
</organism>
<gene>
    <name evidence="14" type="ORF">QBC33DRAFT_538330</name>
</gene>
<feature type="domain" description="Phosphomannose isomerase type I catalytic" evidence="13">
    <location>
        <begin position="9"/>
        <end position="156"/>
    </location>
</feature>
<evidence type="ECO:0000256" key="8">
    <source>
        <dbReference type="ARBA" id="ARBA00022833"/>
    </source>
</evidence>
<comment type="catalytic activity">
    <reaction evidence="1">
        <text>D-mannose 6-phosphate = D-fructose 6-phosphate</text>
        <dbReference type="Rhea" id="RHEA:12356"/>
        <dbReference type="ChEBI" id="CHEBI:58735"/>
        <dbReference type="ChEBI" id="CHEBI:61527"/>
        <dbReference type="EC" id="5.3.1.8"/>
    </reaction>
</comment>
<protein>
    <recommendedName>
        <fullName evidence="6">Mannose-6-phosphate isomerase</fullName>
        <ecNumber evidence="5">5.3.1.8</ecNumber>
    </recommendedName>
    <alternativeName>
        <fullName evidence="10">Phosphohexomutase</fullName>
    </alternativeName>
    <alternativeName>
        <fullName evidence="11">Phosphomannose isomerase</fullName>
    </alternativeName>
</protein>
<dbReference type="InterPro" id="IPR016305">
    <property type="entry name" value="Mannose-6-P_Isomerase"/>
</dbReference>
<comment type="pathway">
    <text evidence="3">Nucleotide-sugar biosynthesis; GDP-alpha-D-mannose biosynthesis; alpha-D-mannose 1-phosphate from D-fructose 6-phosphate: step 1/2.</text>
</comment>
<dbReference type="CDD" id="cd07011">
    <property type="entry name" value="cupin_PMI_type_I_N"/>
    <property type="match status" value="1"/>
</dbReference>
<evidence type="ECO:0000256" key="3">
    <source>
        <dbReference type="ARBA" id="ARBA00004666"/>
    </source>
</evidence>
<dbReference type="GO" id="GO:0008270">
    <property type="term" value="F:zinc ion binding"/>
    <property type="evidence" value="ECO:0007669"/>
    <property type="project" value="InterPro"/>
</dbReference>
<dbReference type="RefSeq" id="XP_060283648.1">
    <property type="nucleotide sequence ID" value="XM_060427871.1"/>
</dbReference>
<dbReference type="Gene3D" id="1.10.441.10">
    <property type="entry name" value="Phosphomannose Isomerase, domain 2"/>
    <property type="match status" value="1"/>
</dbReference>
<evidence type="ECO:0000256" key="12">
    <source>
        <dbReference type="PIRSR" id="PIRSR001480-2"/>
    </source>
</evidence>
<name>A0AAJ0BZL8_9PEZI</name>
<dbReference type="InterPro" id="IPR001250">
    <property type="entry name" value="Man6P_Isoase-1"/>
</dbReference>
<dbReference type="Proteomes" id="UP001244011">
    <property type="component" value="Unassembled WGS sequence"/>
</dbReference>
<dbReference type="GO" id="GO:0005829">
    <property type="term" value="C:cytosol"/>
    <property type="evidence" value="ECO:0007669"/>
    <property type="project" value="TreeGrafter"/>
</dbReference>
<evidence type="ECO:0000256" key="6">
    <source>
        <dbReference type="ARBA" id="ARBA00018236"/>
    </source>
</evidence>
<evidence type="ECO:0000256" key="5">
    <source>
        <dbReference type="ARBA" id="ARBA00011956"/>
    </source>
</evidence>
<comment type="cofactor">
    <cofactor evidence="12">
        <name>Zn(2+)</name>
        <dbReference type="ChEBI" id="CHEBI:29105"/>
    </cofactor>
    <text evidence="12">Binds 1 zinc ion per subunit.</text>
</comment>
<dbReference type="PANTHER" id="PTHR10309">
    <property type="entry name" value="MANNOSE-6-PHOSPHATE ISOMERASE"/>
    <property type="match status" value="1"/>
</dbReference>
<evidence type="ECO:0000256" key="1">
    <source>
        <dbReference type="ARBA" id="ARBA00000757"/>
    </source>
</evidence>
<feature type="binding site" evidence="12">
    <location>
        <position position="265"/>
    </location>
    <ligand>
        <name>Zn(2+)</name>
        <dbReference type="ChEBI" id="CHEBI:29105"/>
    </ligand>
</feature>
<evidence type="ECO:0000256" key="11">
    <source>
        <dbReference type="ARBA" id="ARBA00030762"/>
    </source>
</evidence>
<keyword evidence="15" id="KW-1185">Reference proteome</keyword>